<protein>
    <submittedName>
        <fullName evidence="1">(spotted green pufferfish) hypothetical protein</fullName>
    </submittedName>
</protein>
<reference evidence="1" key="1">
    <citation type="journal article" date="2004" name="Nature">
        <title>Genome duplication in the teleost fish Tetraodon nigroviridis reveals the early vertebrate proto-karyotype.</title>
        <authorList>
            <person name="Jaillon O."/>
            <person name="Aury J.-M."/>
            <person name="Brunet F."/>
            <person name="Petit J.-L."/>
            <person name="Stange-Thomann N."/>
            <person name="Mauceli E."/>
            <person name="Bouneau L."/>
            <person name="Fischer C."/>
            <person name="Ozouf-Costaz C."/>
            <person name="Bernot A."/>
            <person name="Nicaud S."/>
            <person name="Jaffe D."/>
            <person name="Fisher S."/>
            <person name="Lutfalla G."/>
            <person name="Dossat C."/>
            <person name="Segurens B."/>
            <person name="Dasilva C."/>
            <person name="Salanoubat M."/>
            <person name="Levy M."/>
            <person name="Boudet N."/>
            <person name="Castellano S."/>
            <person name="Anthouard V."/>
            <person name="Jubin C."/>
            <person name="Castelli V."/>
            <person name="Katinka M."/>
            <person name="Vacherie B."/>
            <person name="Biemont C."/>
            <person name="Skalli Z."/>
            <person name="Cattolico L."/>
            <person name="Poulain J."/>
            <person name="De Berardinis V."/>
            <person name="Cruaud C."/>
            <person name="Duprat S."/>
            <person name="Brottier P."/>
            <person name="Coutanceau J.-P."/>
            <person name="Gouzy J."/>
            <person name="Parra G."/>
            <person name="Lardier G."/>
            <person name="Chapple C."/>
            <person name="McKernan K.J."/>
            <person name="McEwan P."/>
            <person name="Bosak S."/>
            <person name="Kellis M."/>
            <person name="Volff J.-N."/>
            <person name="Guigo R."/>
            <person name="Zody M.C."/>
            <person name="Mesirov J."/>
            <person name="Lindblad-Toh K."/>
            <person name="Birren B."/>
            <person name="Nusbaum C."/>
            <person name="Kahn D."/>
            <person name="Robinson-Rechavi M."/>
            <person name="Laudet V."/>
            <person name="Schachter V."/>
            <person name="Quetier F."/>
            <person name="Saurin W."/>
            <person name="Scarpelli C."/>
            <person name="Wincker P."/>
            <person name="Lander E.S."/>
            <person name="Weissenbach J."/>
            <person name="Roest Crollius H."/>
        </authorList>
    </citation>
    <scope>NUCLEOTIDE SEQUENCE [LARGE SCALE GENOMIC DNA]</scope>
</reference>
<dbReference type="KEGG" id="tng:GSTEN00023054G001"/>
<name>Q4S6Z9_TETNG</name>
<gene>
    <name evidence="1" type="ORF">GSTENG00023054001</name>
</gene>
<dbReference type="EMBL" id="CAAE01014723">
    <property type="protein sequence ID" value="CAG03583.1"/>
    <property type="molecule type" value="Genomic_DNA"/>
</dbReference>
<evidence type="ECO:0000313" key="1">
    <source>
        <dbReference type="EMBL" id="CAG03583.1"/>
    </source>
</evidence>
<dbReference type="AlphaFoldDB" id="Q4S6Z9"/>
<organism evidence="1">
    <name type="scientific">Tetraodon nigroviridis</name>
    <name type="common">Spotted green pufferfish</name>
    <name type="synonym">Chelonodon nigroviridis</name>
    <dbReference type="NCBI Taxonomy" id="99883"/>
    <lineage>
        <taxon>Eukaryota</taxon>
        <taxon>Metazoa</taxon>
        <taxon>Chordata</taxon>
        <taxon>Craniata</taxon>
        <taxon>Vertebrata</taxon>
        <taxon>Euteleostomi</taxon>
        <taxon>Actinopterygii</taxon>
        <taxon>Neopterygii</taxon>
        <taxon>Teleostei</taxon>
        <taxon>Neoteleostei</taxon>
        <taxon>Acanthomorphata</taxon>
        <taxon>Eupercaria</taxon>
        <taxon>Tetraodontiformes</taxon>
        <taxon>Tetradontoidea</taxon>
        <taxon>Tetraodontidae</taxon>
        <taxon>Tetraodon</taxon>
    </lineage>
</organism>
<reference evidence="1" key="2">
    <citation type="submission" date="2004-02" db="EMBL/GenBank/DDBJ databases">
        <authorList>
            <consortium name="Genoscope"/>
            <consortium name="Whitehead Institute Centre for Genome Research"/>
        </authorList>
    </citation>
    <scope>NUCLEOTIDE SEQUENCE</scope>
</reference>
<comment type="caution">
    <text evidence="1">The sequence shown here is derived from an EMBL/GenBank/DDBJ whole genome shotgun (WGS) entry which is preliminary data.</text>
</comment>
<dbReference type="OrthoDB" id="9374162at2759"/>
<accession>Q4S6Z9</accession>
<proteinExistence type="predicted"/>
<sequence>MAGDPGSTSTSLSKPMSGHMPLYNNYGKYVVRLYWMVSLVHTNTSVVTPCRVIFSLMAAEMQSCGTRVCAAGGREALSRQTQTRLTAVKQLPHTPRLLKSR</sequence>